<dbReference type="InterPro" id="IPR050834">
    <property type="entry name" value="Glycosyltransf_2"/>
</dbReference>
<evidence type="ECO:0000259" key="1">
    <source>
        <dbReference type="Pfam" id="PF00535"/>
    </source>
</evidence>
<dbReference type="InParanoid" id="B4CZV6"/>
<comment type="caution">
    <text evidence="2">The sequence shown here is derived from an EMBL/GenBank/DDBJ whole genome shotgun (WGS) entry which is preliminary data.</text>
</comment>
<dbReference type="EMBL" id="ABVL01000005">
    <property type="protein sequence ID" value="EDY20270.1"/>
    <property type="molecule type" value="Genomic_DNA"/>
</dbReference>
<dbReference type="PANTHER" id="PTHR43685:SF2">
    <property type="entry name" value="GLYCOSYLTRANSFERASE 2-LIKE DOMAIN-CONTAINING PROTEIN"/>
    <property type="match status" value="1"/>
</dbReference>
<dbReference type="Proteomes" id="UP000005824">
    <property type="component" value="Unassembled WGS sequence"/>
</dbReference>
<dbReference type="SUPFAM" id="SSF53448">
    <property type="entry name" value="Nucleotide-diphospho-sugar transferases"/>
    <property type="match status" value="1"/>
</dbReference>
<dbReference type="GO" id="GO:0016740">
    <property type="term" value="F:transferase activity"/>
    <property type="evidence" value="ECO:0007669"/>
    <property type="project" value="UniProtKB-KW"/>
</dbReference>
<dbReference type="eggNOG" id="COG1215">
    <property type="taxonomic scope" value="Bacteria"/>
</dbReference>
<protein>
    <submittedName>
        <fullName evidence="2">Glycosyl transferase family 2</fullName>
    </submittedName>
</protein>
<dbReference type="FunCoup" id="B4CZV6">
    <property type="interactions" value="129"/>
</dbReference>
<feature type="domain" description="Glycosyltransferase 2-like" evidence="1">
    <location>
        <begin position="6"/>
        <end position="118"/>
    </location>
</feature>
<organism evidence="2 3">
    <name type="scientific">Chthoniobacter flavus Ellin428</name>
    <dbReference type="NCBI Taxonomy" id="497964"/>
    <lineage>
        <taxon>Bacteria</taxon>
        <taxon>Pseudomonadati</taxon>
        <taxon>Verrucomicrobiota</taxon>
        <taxon>Spartobacteria</taxon>
        <taxon>Chthoniobacterales</taxon>
        <taxon>Chthoniobacteraceae</taxon>
        <taxon>Chthoniobacter</taxon>
    </lineage>
</organism>
<dbReference type="Pfam" id="PF00535">
    <property type="entry name" value="Glycos_transf_2"/>
    <property type="match status" value="1"/>
</dbReference>
<dbReference type="Gene3D" id="3.90.550.10">
    <property type="entry name" value="Spore Coat Polysaccharide Biosynthesis Protein SpsA, Chain A"/>
    <property type="match status" value="1"/>
</dbReference>
<sequence length="306" mass="35149">MPEQVSVVIPAYNYAHFLPEAIASVLAQTWEHFELIVVDDGSTDNTPEVCARYTDPRVRAVRQTNAGLSAARNTGIREARYPFVAFLDADDRWQPEFLATVFREFERLGPTFAAVGTSCSRMNAIGEPLAPPRQNFLHTSELTVKSFCLRNRPLSSSIVVRRAVFEECGYFDTELRSSEDRDMWIRITARGHRFFYLGEPLAIIRRHPQNMSKNAPRMKRNSGLVLRRAWKAGAVPRGDVIFWLRTAAIHYFLVAWTHFDDGLRARAWQYLLTSIALWPIFLRADRVAEPPLFRLRAIANFLRGHR</sequence>
<dbReference type="RefSeq" id="WP_006979519.1">
    <property type="nucleotide sequence ID" value="NZ_ABVL01000005.1"/>
</dbReference>
<name>B4CZV6_9BACT</name>
<dbReference type="InterPro" id="IPR029044">
    <property type="entry name" value="Nucleotide-diphossugar_trans"/>
</dbReference>
<proteinExistence type="predicted"/>
<accession>B4CZV6</accession>
<dbReference type="AlphaFoldDB" id="B4CZV6"/>
<gene>
    <name evidence="2" type="ORF">CfE428DRAFT_2194</name>
</gene>
<dbReference type="InterPro" id="IPR001173">
    <property type="entry name" value="Glyco_trans_2-like"/>
</dbReference>
<reference evidence="2 3" key="1">
    <citation type="journal article" date="2011" name="J. Bacteriol.">
        <title>Genome sequence of Chthoniobacter flavus Ellin428, an aerobic heterotrophic soil bacterium.</title>
        <authorList>
            <person name="Kant R."/>
            <person name="van Passel M.W."/>
            <person name="Palva A."/>
            <person name="Lucas S."/>
            <person name="Lapidus A."/>
            <person name="Glavina Del Rio T."/>
            <person name="Dalin E."/>
            <person name="Tice H."/>
            <person name="Bruce D."/>
            <person name="Goodwin L."/>
            <person name="Pitluck S."/>
            <person name="Larimer F.W."/>
            <person name="Land M.L."/>
            <person name="Hauser L."/>
            <person name="Sangwan P."/>
            <person name="de Vos W.M."/>
            <person name="Janssen P.H."/>
            <person name="Smidt H."/>
        </authorList>
    </citation>
    <scope>NUCLEOTIDE SEQUENCE [LARGE SCALE GENOMIC DNA]</scope>
    <source>
        <strain evidence="2 3">Ellin428</strain>
    </source>
</reference>
<dbReference type="PANTHER" id="PTHR43685">
    <property type="entry name" value="GLYCOSYLTRANSFERASE"/>
    <property type="match status" value="1"/>
</dbReference>
<dbReference type="CDD" id="cd00761">
    <property type="entry name" value="Glyco_tranf_GTA_type"/>
    <property type="match status" value="1"/>
</dbReference>
<evidence type="ECO:0000313" key="3">
    <source>
        <dbReference type="Proteomes" id="UP000005824"/>
    </source>
</evidence>
<dbReference type="STRING" id="497964.CfE428DRAFT_2194"/>
<evidence type="ECO:0000313" key="2">
    <source>
        <dbReference type="EMBL" id="EDY20270.1"/>
    </source>
</evidence>
<keyword evidence="2" id="KW-0808">Transferase</keyword>
<keyword evidence="3" id="KW-1185">Reference proteome</keyword>